<keyword evidence="1" id="KW-0812">Transmembrane</keyword>
<evidence type="ECO:0000256" key="1">
    <source>
        <dbReference type="SAM" id="Phobius"/>
    </source>
</evidence>
<dbReference type="EMBL" id="JBHUIV010000025">
    <property type="protein sequence ID" value="MFD2203358.1"/>
    <property type="molecule type" value="Genomic_DNA"/>
</dbReference>
<dbReference type="RefSeq" id="WP_380805653.1">
    <property type="nucleotide sequence ID" value="NZ_JBHUIV010000025.1"/>
</dbReference>
<feature type="transmembrane region" description="Helical" evidence="1">
    <location>
        <begin position="80"/>
        <end position="103"/>
    </location>
</feature>
<proteinExistence type="predicted"/>
<gene>
    <name evidence="2" type="ORF">ACFSKV_17395</name>
</gene>
<keyword evidence="1" id="KW-0472">Membrane</keyword>
<dbReference type="Proteomes" id="UP001597414">
    <property type="component" value="Unassembled WGS sequence"/>
</dbReference>
<keyword evidence="1" id="KW-1133">Transmembrane helix</keyword>
<evidence type="ECO:0000313" key="3">
    <source>
        <dbReference type="Proteomes" id="UP001597414"/>
    </source>
</evidence>
<keyword evidence="3" id="KW-1185">Reference proteome</keyword>
<comment type="caution">
    <text evidence="2">The sequence shown here is derived from an EMBL/GenBank/DDBJ whole genome shotgun (WGS) entry which is preliminary data.</text>
</comment>
<accession>A0ABW5BEQ6</accession>
<organism evidence="2 3">
    <name type="scientific">Shivajiella indica</name>
    <dbReference type="NCBI Taxonomy" id="872115"/>
    <lineage>
        <taxon>Bacteria</taxon>
        <taxon>Pseudomonadati</taxon>
        <taxon>Bacteroidota</taxon>
        <taxon>Cytophagia</taxon>
        <taxon>Cytophagales</taxon>
        <taxon>Cyclobacteriaceae</taxon>
        <taxon>Shivajiella</taxon>
    </lineage>
</organism>
<feature type="transmembrane region" description="Helical" evidence="1">
    <location>
        <begin position="50"/>
        <end position="68"/>
    </location>
</feature>
<protein>
    <submittedName>
        <fullName evidence="2">Uncharacterized protein</fullName>
    </submittedName>
</protein>
<reference evidence="3" key="1">
    <citation type="journal article" date="2019" name="Int. J. Syst. Evol. Microbiol.">
        <title>The Global Catalogue of Microorganisms (GCM) 10K type strain sequencing project: providing services to taxonomists for standard genome sequencing and annotation.</title>
        <authorList>
            <consortium name="The Broad Institute Genomics Platform"/>
            <consortium name="The Broad Institute Genome Sequencing Center for Infectious Disease"/>
            <person name="Wu L."/>
            <person name="Ma J."/>
        </authorList>
    </citation>
    <scope>NUCLEOTIDE SEQUENCE [LARGE SCALE GENOMIC DNA]</scope>
    <source>
        <strain evidence="3">KCTC 19812</strain>
    </source>
</reference>
<name>A0ABW5BEQ6_9BACT</name>
<evidence type="ECO:0000313" key="2">
    <source>
        <dbReference type="EMBL" id="MFD2203358.1"/>
    </source>
</evidence>
<sequence length="159" mass="17672">MPAKLNDKNYWYQVSDNGIQFLSPKSGFISWENVERVQILNDVTVKHPKSTFGIGLILITSVLVLIPFQKLSLPFFGQDAAIWGAVIILFVYLVMMGFGIWFIRKALIKKPVLKIHLKSGGNEIIVMGGGDEEGSDHNIISSLTKYLGPTKVTFCKEAA</sequence>